<evidence type="ECO:0000313" key="3">
    <source>
        <dbReference type="Proteomes" id="UP000019225"/>
    </source>
</evidence>
<organism evidence="2 3">
    <name type="scientific">Kutzneria albida DSM 43870</name>
    <dbReference type="NCBI Taxonomy" id="1449976"/>
    <lineage>
        <taxon>Bacteria</taxon>
        <taxon>Bacillati</taxon>
        <taxon>Actinomycetota</taxon>
        <taxon>Actinomycetes</taxon>
        <taxon>Pseudonocardiales</taxon>
        <taxon>Pseudonocardiaceae</taxon>
        <taxon>Kutzneria</taxon>
    </lineage>
</organism>
<proteinExistence type="predicted"/>
<dbReference type="Proteomes" id="UP000019225">
    <property type="component" value="Chromosome"/>
</dbReference>
<dbReference type="EMBL" id="CP007155">
    <property type="protein sequence ID" value="AHI02044.1"/>
    <property type="molecule type" value="Genomic_DNA"/>
</dbReference>
<dbReference type="HOGENOM" id="CLU_2990821_0_0_11"/>
<accession>W5WLE3</accession>
<sequence length="57" mass="5790">MLWLLIGALASLVVALTAGILKGLSGASLVEAVLYGGSAFATCLLLYLAVLTAARRL</sequence>
<protein>
    <submittedName>
        <fullName evidence="2">Uncharacterized protein</fullName>
    </submittedName>
</protein>
<keyword evidence="1" id="KW-0472">Membrane</keyword>
<keyword evidence="1" id="KW-0812">Transmembrane</keyword>
<gene>
    <name evidence="2" type="ORF">KALB_8687</name>
</gene>
<dbReference type="KEGG" id="kal:KALB_8687"/>
<name>W5WLE3_9PSEU</name>
<dbReference type="AlphaFoldDB" id="W5WLE3"/>
<dbReference type="RefSeq" id="WP_201771874.1">
    <property type="nucleotide sequence ID" value="NZ_CP007155.1"/>
</dbReference>
<reference evidence="2 3" key="1">
    <citation type="journal article" date="2014" name="BMC Genomics">
        <title>Complete genome sequence of producer of the glycopeptide antibiotic Aculeximycin Kutzneria albida DSM 43870T, a representative of minor genus of Pseudonocardiaceae.</title>
        <authorList>
            <person name="Rebets Y."/>
            <person name="Tokovenko B."/>
            <person name="Lushchyk I."/>
            <person name="Ruckert C."/>
            <person name="Zaburannyi N."/>
            <person name="Bechthold A."/>
            <person name="Kalinowski J."/>
            <person name="Luzhetskyy A."/>
        </authorList>
    </citation>
    <scope>NUCLEOTIDE SEQUENCE [LARGE SCALE GENOMIC DNA]</scope>
    <source>
        <strain evidence="2">DSM 43870</strain>
    </source>
</reference>
<keyword evidence="3" id="KW-1185">Reference proteome</keyword>
<feature type="transmembrane region" description="Helical" evidence="1">
    <location>
        <begin position="33"/>
        <end position="54"/>
    </location>
</feature>
<evidence type="ECO:0000256" key="1">
    <source>
        <dbReference type="SAM" id="Phobius"/>
    </source>
</evidence>
<keyword evidence="1" id="KW-1133">Transmembrane helix</keyword>
<evidence type="ECO:0000313" key="2">
    <source>
        <dbReference type="EMBL" id="AHI02044.1"/>
    </source>
</evidence>